<feature type="domain" description="Carboxyltransferase" evidence="4">
    <location>
        <begin position="23"/>
        <end position="323"/>
    </location>
</feature>
<dbReference type="OrthoDB" id="9768696at2"/>
<dbReference type="EMBL" id="PRDW01000002">
    <property type="protein sequence ID" value="PPB84731.1"/>
    <property type="molecule type" value="Genomic_DNA"/>
</dbReference>
<dbReference type="PANTHER" id="PTHR43309:SF3">
    <property type="entry name" value="5-OXOPROLINASE SUBUNIT C"/>
    <property type="match status" value="1"/>
</dbReference>
<dbReference type="AlphaFoldDB" id="A0A2P5KDE0"/>
<dbReference type="InterPro" id="IPR003778">
    <property type="entry name" value="CT_A_B"/>
</dbReference>
<dbReference type="RefSeq" id="WP_104076462.1">
    <property type="nucleotide sequence ID" value="NZ_CP062178.1"/>
</dbReference>
<proteinExistence type="predicted"/>
<dbReference type="Gene3D" id="2.40.100.10">
    <property type="entry name" value="Cyclophilin-like"/>
    <property type="match status" value="1"/>
</dbReference>
<dbReference type="Proteomes" id="UP000243096">
    <property type="component" value="Unassembled WGS sequence"/>
</dbReference>
<keyword evidence="3" id="KW-0067">ATP-binding</keyword>
<dbReference type="SMART" id="SM00797">
    <property type="entry name" value="AHS2"/>
    <property type="match status" value="1"/>
</dbReference>
<dbReference type="InterPro" id="IPR029000">
    <property type="entry name" value="Cyclophilin-like_dom_sf"/>
</dbReference>
<keyword evidence="2" id="KW-0378">Hydrolase</keyword>
<dbReference type="PANTHER" id="PTHR43309">
    <property type="entry name" value="5-OXOPROLINASE SUBUNIT C"/>
    <property type="match status" value="1"/>
</dbReference>
<name>A0A2P5KDE0_9BURK</name>
<evidence type="ECO:0000259" key="4">
    <source>
        <dbReference type="SMART" id="SM00797"/>
    </source>
</evidence>
<evidence type="ECO:0000313" key="5">
    <source>
        <dbReference type="EMBL" id="PPB84731.1"/>
    </source>
</evidence>
<protein>
    <submittedName>
        <fullName evidence="5">Biotin-dependent carboxylase-like uncharacterized protein</fullName>
    </submittedName>
</protein>
<dbReference type="NCBIfam" id="TIGR00724">
    <property type="entry name" value="urea_amlyse_rel"/>
    <property type="match status" value="1"/>
</dbReference>
<evidence type="ECO:0000313" key="6">
    <source>
        <dbReference type="Proteomes" id="UP000243096"/>
    </source>
</evidence>
<evidence type="ECO:0000256" key="2">
    <source>
        <dbReference type="ARBA" id="ARBA00022801"/>
    </source>
</evidence>
<comment type="caution">
    <text evidence="5">The sequence shown here is derived from an EMBL/GenBank/DDBJ whole genome shotgun (WGS) entry which is preliminary data.</text>
</comment>
<keyword evidence="1" id="KW-0547">Nucleotide-binding</keyword>
<organism evidence="5 6">
    <name type="scientific">Mycetohabitans endofungorum</name>
    <dbReference type="NCBI Taxonomy" id="417203"/>
    <lineage>
        <taxon>Bacteria</taxon>
        <taxon>Pseudomonadati</taxon>
        <taxon>Pseudomonadota</taxon>
        <taxon>Betaproteobacteria</taxon>
        <taxon>Burkholderiales</taxon>
        <taxon>Burkholderiaceae</taxon>
        <taxon>Mycetohabitans</taxon>
    </lineage>
</organism>
<gene>
    <name evidence="5" type="ORF">B0O95_102130</name>
</gene>
<keyword evidence="6" id="KW-1185">Reference proteome</keyword>
<reference evidence="5 6" key="1">
    <citation type="submission" date="2018-01" db="EMBL/GenBank/DDBJ databases">
        <title>Genomic Encyclopedia of Type Strains, Phase III (KMG-III): the genomes of soil and plant-associated and newly described type strains.</title>
        <authorList>
            <person name="Whitman W."/>
        </authorList>
    </citation>
    <scope>NUCLEOTIDE SEQUENCE [LARGE SCALE GENOMIC DNA]</scope>
    <source>
        <strain evidence="5 6">HKI456</strain>
    </source>
</reference>
<dbReference type="SUPFAM" id="SSF50891">
    <property type="entry name" value="Cyclophilin-like"/>
    <property type="match status" value="1"/>
</dbReference>
<dbReference type="Pfam" id="PF02626">
    <property type="entry name" value="CT_A_B"/>
    <property type="match status" value="1"/>
</dbReference>
<evidence type="ECO:0000256" key="3">
    <source>
        <dbReference type="ARBA" id="ARBA00022840"/>
    </source>
</evidence>
<dbReference type="GO" id="GO:0005524">
    <property type="term" value="F:ATP binding"/>
    <property type="evidence" value="ECO:0007669"/>
    <property type="project" value="UniProtKB-KW"/>
</dbReference>
<dbReference type="InterPro" id="IPR052708">
    <property type="entry name" value="PxpC"/>
</dbReference>
<accession>A0A2P5KDE0</accession>
<evidence type="ECO:0000256" key="1">
    <source>
        <dbReference type="ARBA" id="ARBA00022741"/>
    </source>
</evidence>
<dbReference type="GO" id="GO:0016787">
    <property type="term" value="F:hydrolase activity"/>
    <property type="evidence" value="ECO:0007669"/>
    <property type="project" value="UniProtKB-KW"/>
</dbReference>
<sequence length="342" mass="36395">MIEVIRAGTLTSVQDLGRTGHRQCGVCTAGALDTVALQVANRLVGNVPGAAGLELTLGPVVLRFPRATRIALTGADFHATLDDQPVYAWRSLPVQAGQTLTLRAPSIGMRGYLAIAGGIDVMPMLGSRSTDLGAHFGGLAGRVLKDGDRLPVAPLPASARNPAFSPEAPAFGVKPPSWCALEHLEQGAGHRLGAIATRVRVIPGPEYASFSTQAHAAFWNEDWSITPNSNRMGFRLAGPVLERQSPIDLLSHGVLPGTIQVPPNGQPIVLMSDAQTTGGYPRFGSVIAADLWLLAQARLNQRVHFIQCSLEQARNALAELNKYLRHIELAIALQQERCKAAA</sequence>